<name>D4J7Z5_9FIRM</name>
<dbReference type="EMBL" id="FP929038">
    <property type="protein sequence ID" value="CBK80466.1"/>
    <property type="molecule type" value="Genomic_DNA"/>
</dbReference>
<evidence type="ECO:0000313" key="1">
    <source>
        <dbReference type="EMBL" id="CBK80466.1"/>
    </source>
</evidence>
<dbReference type="Proteomes" id="UP000008798">
    <property type="component" value="Chromosome"/>
</dbReference>
<gene>
    <name evidence="1" type="ORF">CC1_17140</name>
</gene>
<sequence>MDSIQDEGVMKEQDVMTCE</sequence>
<dbReference type="HOGENOM" id="CLU_3429778_0_0_9"/>
<dbReference type="AlphaFoldDB" id="D4J7Z5"/>
<reference evidence="1 2" key="1">
    <citation type="submission" date="2010-03" db="EMBL/GenBank/DDBJ databases">
        <title>The genome sequence of Coprococcus catus GD/7.</title>
        <authorList>
            <consortium name="metaHIT consortium -- http://www.metahit.eu/"/>
            <person name="Pajon A."/>
            <person name="Turner K."/>
            <person name="Parkhill J."/>
            <person name="Duncan S."/>
            <person name="Flint H."/>
        </authorList>
    </citation>
    <scope>NUCLEOTIDE SEQUENCE [LARGE SCALE GENOMIC DNA]</scope>
    <source>
        <strain evidence="1 2">GD/7</strain>
    </source>
</reference>
<dbReference type="STRING" id="717962.CC1_17140"/>
<protein>
    <submittedName>
        <fullName evidence="1">Uncharacterized protein</fullName>
    </submittedName>
</protein>
<reference evidence="1 2" key="2">
    <citation type="submission" date="2010-03" db="EMBL/GenBank/DDBJ databases">
        <authorList>
            <person name="Pajon A."/>
        </authorList>
    </citation>
    <scope>NUCLEOTIDE SEQUENCE [LARGE SCALE GENOMIC DNA]</scope>
    <source>
        <strain evidence="1 2">GD/7</strain>
    </source>
</reference>
<proteinExistence type="predicted"/>
<evidence type="ECO:0000313" key="2">
    <source>
        <dbReference type="Proteomes" id="UP000008798"/>
    </source>
</evidence>
<dbReference type="KEGG" id="cct:CC1_17140"/>
<accession>D4J7Z5</accession>
<organism evidence="1 2">
    <name type="scientific">Coprococcus catus GD/7</name>
    <dbReference type="NCBI Taxonomy" id="717962"/>
    <lineage>
        <taxon>Bacteria</taxon>
        <taxon>Bacillati</taxon>
        <taxon>Bacillota</taxon>
        <taxon>Clostridia</taxon>
        <taxon>Lachnospirales</taxon>
        <taxon>Lachnospiraceae</taxon>
        <taxon>Coprococcus</taxon>
    </lineage>
</organism>